<reference evidence="11" key="2">
    <citation type="submission" date="2025-08" db="UniProtKB">
        <authorList>
            <consortium name="RefSeq"/>
        </authorList>
    </citation>
    <scope>IDENTIFICATION</scope>
    <source>
        <tissue evidence="11">Leaf</tissue>
    </source>
</reference>
<dbReference type="InterPro" id="IPR027417">
    <property type="entry name" value="P-loop_NTPase"/>
</dbReference>
<evidence type="ECO:0000256" key="7">
    <source>
        <dbReference type="RuleBase" id="RU004527"/>
    </source>
</evidence>
<dbReference type="GO" id="GO:0006310">
    <property type="term" value="P:DNA recombination"/>
    <property type="evidence" value="ECO:0007669"/>
    <property type="project" value="UniProtKB-KW"/>
</dbReference>
<keyword evidence="5 7" id="KW-0233">DNA recombination</keyword>
<dbReference type="GO" id="GO:0140664">
    <property type="term" value="F:ATP-dependent DNA damage sensor activity"/>
    <property type="evidence" value="ECO:0007669"/>
    <property type="project" value="InterPro"/>
</dbReference>
<dbReference type="Pfam" id="PF00154">
    <property type="entry name" value="RecA_N"/>
    <property type="match status" value="1"/>
</dbReference>
<dbReference type="Gene3D" id="3.40.50.300">
    <property type="entry name" value="P-loop containing nucleotide triphosphate hydrolases"/>
    <property type="match status" value="1"/>
</dbReference>
<reference evidence="10" key="1">
    <citation type="journal article" date="2015" name="Nat. Genet.">
        <title>The pineapple genome and the evolution of CAM photosynthesis.</title>
        <authorList>
            <person name="Ming R."/>
            <person name="VanBuren R."/>
            <person name="Wai C.M."/>
            <person name="Tang H."/>
            <person name="Schatz M.C."/>
            <person name="Bowers J.E."/>
            <person name="Lyons E."/>
            <person name="Wang M.L."/>
            <person name="Chen J."/>
            <person name="Biggers E."/>
            <person name="Zhang J."/>
            <person name="Huang L."/>
            <person name="Zhang L."/>
            <person name="Miao W."/>
            <person name="Zhang J."/>
            <person name="Ye Z."/>
            <person name="Miao C."/>
            <person name="Lin Z."/>
            <person name="Wang H."/>
            <person name="Zhou H."/>
            <person name="Yim W.C."/>
            <person name="Priest H.D."/>
            <person name="Zheng C."/>
            <person name="Woodhouse M."/>
            <person name="Edger P.P."/>
            <person name="Guyot R."/>
            <person name="Guo H.B."/>
            <person name="Guo H."/>
            <person name="Zheng G."/>
            <person name="Singh R."/>
            <person name="Sharma A."/>
            <person name="Min X."/>
            <person name="Zheng Y."/>
            <person name="Lee H."/>
            <person name="Gurtowski J."/>
            <person name="Sedlazeck F.J."/>
            <person name="Harkess A."/>
            <person name="McKain M.R."/>
            <person name="Liao Z."/>
            <person name="Fang J."/>
            <person name="Liu J."/>
            <person name="Zhang X."/>
            <person name="Zhang Q."/>
            <person name="Hu W."/>
            <person name="Qin Y."/>
            <person name="Wang K."/>
            <person name="Chen L.Y."/>
            <person name="Shirley N."/>
            <person name="Lin Y.R."/>
            <person name="Liu L.Y."/>
            <person name="Hernandez A.G."/>
            <person name="Wright C.L."/>
            <person name="Bulone V."/>
            <person name="Tuskan G.A."/>
            <person name="Heath K."/>
            <person name="Zee F."/>
            <person name="Moore P.H."/>
            <person name="Sunkar R."/>
            <person name="Leebens-Mack J.H."/>
            <person name="Mockler T."/>
            <person name="Bennetzen J.L."/>
            <person name="Freeling M."/>
            <person name="Sankoff D."/>
            <person name="Paterson A.H."/>
            <person name="Zhu X."/>
            <person name="Yang X."/>
            <person name="Smith J.A."/>
            <person name="Cushman J.C."/>
            <person name="Paull R.E."/>
            <person name="Yu Q."/>
        </authorList>
    </citation>
    <scope>NUCLEOTIDE SEQUENCE [LARGE SCALE GENOMIC DNA]</scope>
    <source>
        <strain evidence="10">cv. F153</strain>
    </source>
</reference>
<feature type="domain" description="RecA family profile 1" evidence="8">
    <location>
        <begin position="109"/>
        <end position="268"/>
    </location>
</feature>
<evidence type="ECO:0000256" key="2">
    <source>
        <dbReference type="ARBA" id="ARBA00022741"/>
    </source>
</evidence>
<dbReference type="PRINTS" id="PR00142">
    <property type="entry name" value="RECA"/>
</dbReference>
<dbReference type="InterPro" id="IPR020587">
    <property type="entry name" value="RecA_monomer-monomer_interface"/>
</dbReference>
<evidence type="ECO:0000256" key="3">
    <source>
        <dbReference type="ARBA" id="ARBA00022840"/>
    </source>
</evidence>
<dbReference type="GO" id="GO:0003697">
    <property type="term" value="F:single-stranded DNA binding"/>
    <property type="evidence" value="ECO:0007669"/>
    <property type="project" value="InterPro"/>
</dbReference>
<protein>
    <submittedName>
        <fullName evidence="11">DNA repair protein recA homolog 2, mitochondrial</fullName>
    </submittedName>
</protein>
<dbReference type="InterPro" id="IPR013765">
    <property type="entry name" value="DNA_recomb/repair_RecA"/>
</dbReference>
<dbReference type="PANTHER" id="PTHR45900">
    <property type="entry name" value="RECA"/>
    <property type="match status" value="1"/>
</dbReference>
<evidence type="ECO:0000313" key="11">
    <source>
        <dbReference type="RefSeq" id="XP_020087014.1"/>
    </source>
</evidence>
<dbReference type="InterPro" id="IPR020588">
    <property type="entry name" value="RecA_ATP-bd"/>
</dbReference>
<dbReference type="PROSITE" id="PS50163">
    <property type="entry name" value="RECA_3"/>
    <property type="match status" value="1"/>
</dbReference>
<evidence type="ECO:0000256" key="4">
    <source>
        <dbReference type="ARBA" id="ARBA00023125"/>
    </source>
</evidence>
<keyword evidence="10" id="KW-1185">Reference proteome</keyword>
<sequence>MRCLKPFSIYSAILRAIRLPRVGSQRSLSSPLFLSPQIGKRDALYLFGTKSRYLSSTVETLLEYERDEPLDDGKAVKKESTLNLALSQLAGDFDRESNLTLNRFFCTRHTSVISTGSLKLDLALGIGGLPRGRIVEIFGKEASGKTTLALHIVKEAQKIGGCCAYFDVENALNPSFAESIGINTGNLLIARPDSAENSLSIVNTLVNSGSVDVIVVDSVAALVPKCELDGIIDLNSEDVQSRLMTQALRKIHDSLSRSKTLVIFVNQVRANLRSNQSVGEKNEVACGGNALKFYAAIRMRISRKGLLQTEDKITGVGILVQIVKNKLAPSMKKATLDIQFGKGICHEAEILEMASLHGIILREGGGYWIKGSFFKDQAEAEHFLSENSTVADELVNNLRSQLFEMPEYGA</sequence>
<comment type="similarity">
    <text evidence="1 6">Belongs to the RecA family.</text>
</comment>
<evidence type="ECO:0000256" key="5">
    <source>
        <dbReference type="ARBA" id="ARBA00023172"/>
    </source>
</evidence>
<dbReference type="GeneID" id="109709274"/>
<accession>A0A6P5ETZ8</accession>
<dbReference type="NCBIfam" id="TIGR02012">
    <property type="entry name" value="tigrfam_recA"/>
    <property type="match status" value="1"/>
</dbReference>
<keyword evidence="3 6" id="KW-0067">ATP-binding</keyword>
<dbReference type="InterPro" id="IPR003593">
    <property type="entry name" value="AAA+_ATPase"/>
</dbReference>
<dbReference type="SUPFAM" id="SSF52540">
    <property type="entry name" value="P-loop containing nucleoside triphosphate hydrolases"/>
    <property type="match status" value="1"/>
</dbReference>
<dbReference type="InterPro" id="IPR049428">
    <property type="entry name" value="RecA-like_N"/>
</dbReference>
<dbReference type="AlphaFoldDB" id="A0A6P5ETZ8"/>
<evidence type="ECO:0000259" key="9">
    <source>
        <dbReference type="PROSITE" id="PS50163"/>
    </source>
</evidence>
<dbReference type="GO" id="GO:0006281">
    <property type="term" value="P:DNA repair"/>
    <property type="evidence" value="ECO:0007669"/>
    <property type="project" value="InterPro"/>
</dbReference>
<keyword evidence="4 7" id="KW-0238">DNA-binding</keyword>
<dbReference type="PROSITE" id="PS50162">
    <property type="entry name" value="RECA_2"/>
    <property type="match status" value="1"/>
</dbReference>
<name>A0A6P5ETZ8_ANACO</name>
<dbReference type="CDD" id="cd00983">
    <property type="entry name" value="RecA"/>
    <property type="match status" value="1"/>
</dbReference>
<evidence type="ECO:0000259" key="8">
    <source>
        <dbReference type="PROSITE" id="PS50162"/>
    </source>
</evidence>
<evidence type="ECO:0000256" key="6">
    <source>
        <dbReference type="RuleBase" id="RU003422"/>
    </source>
</evidence>
<dbReference type="GO" id="GO:0005524">
    <property type="term" value="F:ATP binding"/>
    <property type="evidence" value="ECO:0007669"/>
    <property type="project" value="UniProtKB-KW"/>
</dbReference>
<keyword evidence="2 6" id="KW-0547">Nucleotide-binding</keyword>
<dbReference type="InterPro" id="IPR020584">
    <property type="entry name" value="DNA_recomb/repair_RecA_CS"/>
</dbReference>
<dbReference type="PANTHER" id="PTHR45900:SF4">
    <property type="entry name" value="DNA REPAIR PROTEIN RECA HOMOLOG 2, MITOCHONDRIAL"/>
    <property type="match status" value="1"/>
</dbReference>
<dbReference type="RefSeq" id="XP_020087014.1">
    <property type="nucleotide sequence ID" value="XM_020231425.1"/>
</dbReference>
<gene>
    <name evidence="11" type="primary">LOC109709274</name>
</gene>
<proteinExistence type="inferred from homology"/>
<dbReference type="OrthoDB" id="5957327at2759"/>
<evidence type="ECO:0000313" key="10">
    <source>
        <dbReference type="Proteomes" id="UP000515123"/>
    </source>
</evidence>
<dbReference type="Proteomes" id="UP000515123">
    <property type="component" value="Linkage group 4"/>
</dbReference>
<keyword evidence="7" id="KW-0227">DNA damage</keyword>
<organism evidence="10 11">
    <name type="scientific">Ananas comosus</name>
    <name type="common">Pineapple</name>
    <name type="synonym">Ananas ananas</name>
    <dbReference type="NCBI Taxonomy" id="4615"/>
    <lineage>
        <taxon>Eukaryota</taxon>
        <taxon>Viridiplantae</taxon>
        <taxon>Streptophyta</taxon>
        <taxon>Embryophyta</taxon>
        <taxon>Tracheophyta</taxon>
        <taxon>Spermatophyta</taxon>
        <taxon>Magnoliopsida</taxon>
        <taxon>Liliopsida</taxon>
        <taxon>Poales</taxon>
        <taxon>Bromeliaceae</taxon>
        <taxon>Bromelioideae</taxon>
        <taxon>Ananas</taxon>
    </lineage>
</organism>
<evidence type="ECO:0000256" key="1">
    <source>
        <dbReference type="ARBA" id="ARBA00009391"/>
    </source>
</evidence>
<feature type="domain" description="RecA family profile 2" evidence="9">
    <location>
        <begin position="279"/>
        <end position="349"/>
    </location>
</feature>
<dbReference type="PROSITE" id="PS00321">
    <property type="entry name" value="RECA_1"/>
    <property type="match status" value="1"/>
</dbReference>
<dbReference type="SMART" id="SM00382">
    <property type="entry name" value="AAA"/>
    <property type="match status" value="1"/>
</dbReference>